<dbReference type="AlphaFoldDB" id="A0A6A7B8E1"/>
<name>A0A6A7B8E1_9PLEO</name>
<gene>
    <name evidence="1" type="ORF">T440DRAFT_468230</name>
</gene>
<dbReference type="OrthoDB" id="3797806at2759"/>
<dbReference type="EMBL" id="MU006305">
    <property type="protein sequence ID" value="KAF2850649.1"/>
    <property type="molecule type" value="Genomic_DNA"/>
</dbReference>
<protein>
    <submittedName>
        <fullName evidence="1">Uncharacterized protein</fullName>
    </submittedName>
</protein>
<organism evidence="1 2">
    <name type="scientific">Plenodomus tracheiphilus IPT5</name>
    <dbReference type="NCBI Taxonomy" id="1408161"/>
    <lineage>
        <taxon>Eukaryota</taxon>
        <taxon>Fungi</taxon>
        <taxon>Dikarya</taxon>
        <taxon>Ascomycota</taxon>
        <taxon>Pezizomycotina</taxon>
        <taxon>Dothideomycetes</taxon>
        <taxon>Pleosporomycetidae</taxon>
        <taxon>Pleosporales</taxon>
        <taxon>Pleosporineae</taxon>
        <taxon>Leptosphaeriaceae</taxon>
        <taxon>Plenodomus</taxon>
    </lineage>
</organism>
<evidence type="ECO:0000313" key="1">
    <source>
        <dbReference type="EMBL" id="KAF2850649.1"/>
    </source>
</evidence>
<sequence length="333" mass="36319">MEAIASAASISQLVVYSLSSVHYLRKLSSELSQGKSVYYEEERNIRSLLDIVSRLSVQNDIGDCDPLLTILVDISRLACDILHCFRPKIVWGINLTPIINKDKIVSLLAVLDNKRQLLHLHITQVNSNVLSSLQSGDKGPRRDSTMVQQDCELDLDGGDVQGISEILGGTHVGDLDRFTRVRVRHGKVGEGAMSLTLNPTELSNADRMQAHVRNVDLAKQRHKAKVMGSPTRRKTNNGITEGALIPGIVQGGVETASSLSWSARASDAGFASSISSLSHVEFDASLDAMLETCNPSDVVLNPLPKNDLEVRFNKLRKTGHGSERDAEPAVHSE</sequence>
<accession>A0A6A7B8E1</accession>
<reference evidence="1" key="1">
    <citation type="submission" date="2020-01" db="EMBL/GenBank/DDBJ databases">
        <authorList>
            <consortium name="DOE Joint Genome Institute"/>
            <person name="Haridas S."/>
            <person name="Albert R."/>
            <person name="Binder M."/>
            <person name="Bloem J."/>
            <person name="Labutti K."/>
            <person name="Salamov A."/>
            <person name="Andreopoulos B."/>
            <person name="Baker S.E."/>
            <person name="Barry K."/>
            <person name="Bills G."/>
            <person name="Bluhm B.H."/>
            <person name="Cannon C."/>
            <person name="Castanera R."/>
            <person name="Culley D.E."/>
            <person name="Daum C."/>
            <person name="Ezra D."/>
            <person name="Gonzalez J.B."/>
            <person name="Henrissat B."/>
            <person name="Kuo A."/>
            <person name="Liang C."/>
            <person name="Lipzen A."/>
            <person name="Lutzoni F."/>
            <person name="Magnuson J."/>
            <person name="Mondo S."/>
            <person name="Nolan M."/>
            <person name="Ohm R."/>
            <person name="Pangilinan J."/>
            <person name="Park H.-J."/>
            <person name="Ramirez L."/>
            <person name="Alfaro M."/>
            <person name="Sun H."/>
            <person name="Tritt A."/>
            <person name="Yoshinaga Y."/>
            <person name="Zwiers L.-H."/>
            <person name="Turgeon B.G."/>
            <person name="Goodwin S.B."/>
            <person name="Spatafora J.W."/>
            <person name="Crous P.W."/>
            <person name="Grigoriev I.V."/>
        </authorList>
    </citation>
    <scope>NUCLEOTIDE SEQUENCE</scope>
    <source>
        <strain evidence="1">IPT5</strain>
    </source>
</reference>
<evidence type="ECO:0000313" key="2">
    <source>
        <dbReference type="Proteomes" id="UP000799423"/>
    </source>
</evidence>
<proteinExistence type="predicted"/>
<keyword evidence="2" id="KW-1185">Reference proteome</keyword>
<dbReference type="Proteomes" id="UP000799423">
    <property type="component" value="Unassembled WGS sequence"/>
</dbReference>